<sequence>MADIGAEFVKSILGRLINCAIAESHYVCCFSDIVEDIEKEKKALEESVKEEIRKGNSTRTDVTSWLKETDELIKDTKMKKTCFFGWCPNCKWRYNKGKQLANKNMETERLLKSGNVGISPYLPGVEYHSSQDYVSFESRKSKIKELLDALKNDSNFIIGLQGMGGTGKTTLAKEVGKELKQLQQFDHVIDTTVSYTPDIRKIQDDIAAPLGLDFKDKNESERLKLLWSRLTGGEKILLILDDVWNPINFDEIGIPRKDNHKGCRIFLTTREMKVCQLMGCEKIIQLGVLSEEDAWTLFKKHAHISDSSSKRLLDKGRDITKECKGLPVAIAAIASSLKGEESVEVWKSTLKSLQKAVDEDLVDKCLRRSYDNLKDEGAKKLFRLCSLFPEDEELSDEILTRFCTGVRLFGEVDNKYDEARDQIVTAKNKLVNSCLLVKAGNESVKMHDLVRDVALRIANEEIQAVNVSKNNQKLLVERRKNIKYLLCEGKSMDVFSCKFDSSKLGILNVYMDEDRDQDDCVEVPNSFFENMTQLRVLHLSFKTWRYVSLSLPQSFQSLTNIRSLILVRLLLRDFSVLKNLQNLETFDLVWFYMDELPREIEKLEKLRVLRLRRGIVKNLNSIKVIERCSSLEELYIVGMNLTFDTSAMHEKITFPALQRYIMSDNRTMGDESLSKCVAFPKIDAIFSEVTFKHLLQTSELLHLREIEGEWRNLIPDIVPMDRDTVSSPS</sequence>
<dbReference type="Pfam" id="PF00931">
    <property type="entry name" value="NB-ARC"/>
    <property type="match status" value="1"/>
</dbReference>
<keyword evidence="2" id="KW-0547">Nucleotide-binding</keyword>
<dbReference type="InterPro" id="IPR050905">
    <property type="entry name" value="Plant_NBS-LRR"/>
</dbReference>
<dbReference type="Gene3D" id="3.40.50.300">
    <property type="entry name" value="P-loop containing nucleotide triphosphate hydrolases"/>
    <property type="match status" value="1"/>
</dbReference>
<dbReference type="SUPFAM" id="SSF52540">
    <property type="entry name" value="P-loop containing nucleoside triphosphate hydrolases"/>
    <property type="match status" value="1"/>
</dbReference>
<gene>
    <name evidence="7" type="primary">LOC113851231</name>
</gene>
<organism evidence="6 7">
    <name type="scientific">Abrus precatorius</name>
    <name type="common">Indian licorice</name>
    <name type="synonym">Glycine abrus</name>
    <dbReference type="NCBI Taxonomy" id="3816"/>
    <lineage>
        <taxon>Eukaryota</taxon>
        <taxon>Viridiplantae</taxon>
        <taxon>Streptophyta</taxon>
        <taxon>Embryophyta</taxon>
        <taxon>Tracheophyta</taxon>
        <taxon>Spermatophyta</taxon>
        <taxon>Magnoliopsida</taxon>
        <taxon>eudicotyledons</taxon>
        <taxon>Gunneridae</taxon>
        <taxon>Pentapetalae</taxon>
        <taxon>rosids</taxon>
        <taxon>fabids</taxon>
        <taxon>Fabales</taxon>
        <taxon>Fabaceae</taxon>
        <taxon>Papilionoideae</taxon>
        <taxon>50 kb inversion clade</taxon>
        <taxon>NPAAA clade</taxon>
        <taxon>indigoferoid/millettioid clade</taxon>
        <taxon>Abreae</taxon>
        <taxon>Abrus</taxon>
    </lineage>
</organism>
<dbReference type="PANTHER" id="PTHR33463:SF105">
    <property type="entry name" value="AND NB-ARC DOMAIN DISEASE RESISTANCE PROTEIN, PUTATIVE-RELATED"/>
    <property type="match status" value="1"/>
</dbReference>
<dbReference type="AlphaFoldDB" id="A0A8B8K272"/>
<accession>A0A8B8K272</accession>
<reference evidence="6" key="1">
    <citation type="journal article" date="2019" name="Toxins">
        <title>Detection of Abrin-Like and Prepropulchellin-Like Toxin Genes and Transcripts Using Whole Genome Sequencing and Full-Length Transcript Sequencing of Abrus precatorius.</title>
        <authorList>
            <person name="Hovde B.T."/>
            <person name="Daligault H.E."/>
            <person name="Hanschen E.R."/>
            <person name="Kunde Y.A."/>
            <person name="Johnson M.B."/>
            <person name="Starkenburg S.R."/>
            <person name="Johnson S.L."/>
        </authorList>
    </citation>
    <scope>NUCLEOTIDE SEQUENCE [LARGE SCALE GENOMIC DNA]</scope>
</reference>
<name>A0A8B8K272_ABRPR</name>
<dbReference type="FunFam" id="3.40.50.300:FF:001091">
    <property type="entry name" value="Probable disease resistance protein At1g61300"/>
    <property type="match status" value="1"/>
</dbReference>
<dbReference type="GO" id="GO:0043531">
    <property type="term" value="F:ADP binding"/>
    <property type="evidence" value="ECO:0007669"/>
    <property type="project" value="InterPro"/>
</dbReference>
<dbReference type="PANTHER" id="PTHR33463">
    <property type="entry name" value="NB-ARC DOMAIN-CONTAINING PROTEIN-RELATED"/>
    <property type="match status" value="1"/>
</dbReference>
<keyword evidence="3" id="KW-0611">Plant defense</keyword>
<dbReference type="GeneID" id="113851231"/>
<dbReference type="GO" id="GO:0005524">
    <property type="term" value="F:ATP binding"/>
    <property type="evidence" value="ECO:0007669"/>
    <property type="project" value="UniProtKB-KW"/>
</dbReference>
<evidence type="ECO:0000259" key="5">
    <source>
        <dbReference type="Pfam" id="PF00931"/>
    </source>
</evidence>
<comment type="similarity">
    <text evidence="1">Belongs to the disease resistance NB-LRR family.</text>
</comment>
<dbReference type="InterPro" id="IPR027417">
    <property type="entry name" value="P-loop_NTPase"/>
</dbReference>
<keyword evidence="6" id="KW-1185">Reference proteome</keyword>
<protein>
    <submittedName>
        <fullName evidence="7">Disease resistance protein SUMM2-like</fullName>
    </submittedName>
</protein>
<dbReference type="PRINTS" id="PR00364">
    <property type="entry name" value="DISEASERSIST"/>
</dbReference>
<dbReference type="OrthoDB" id="1399370at2759"/>
<evidence type="ECO:0000313" key="7">
    <source>
        <dbReference type="RefSeq" id="XP_027337504.1"/>
    </source>
</evidence>
<dbReference type="InterPro" id="IPR002182">
    <property type="entry name" value="NB-ARC"/>
</dbReference>
<evidence type="ECO:0000313" key="6">
    <source>
        <dbReference type="Proteomes" id="UP000694853"/>
    </source>
</evidence>
<evidence type="ECO:0000256" key="3">
    <source>
        <dbReference type="ARBA" id="ARBA00022821"/>
    </source>
</evidence>
<dbReference type="Proteomes" id="UP000694853">
    <property type="component" value="Unplaced"/>
</dbReference>
<dbReference type="Gene3D" id="3.80.10.10">
    <property type="entry name" value="Ribonuclease Inhibitor"/>
    <property type="match status" value="1"/>
</dbReference>
<dbReference type="GO" id="GO:0006952">
    <property type="term" value="P:defense response"/>
    <property type="evidence" value="ECO:0007669"/>
    <property type="project" value="UniProtKB-KW"/>
</dbReference>
<keyword evidence="4" id="KW-0067">ATP-binding</keyword>
<reference evidence="7" key="2">
    <citation type="submission" date="2025-08" db="UniProtKB">
        <authorList>
            <consortium name="RefSeq"/>
        </authorList>
    </citation>
    <scope>IDENTIFICATION</scope>
    <source>
        <tissue evidence="7">Young leaves</tissue>
    </source>
</reference>
<evidence type="ECO:0000256" key="1">
    <source>
        <dbReference type="ARBA" id="ARBA00008894"/>
    </source>
</evidence>
<dbReference type="SUPFAM" id="SSF52058">
    <property type="entry name" value="L domain-like"/>
    <property type="match status" value="1"/>
</dbReference>
<dbReference type="KEGG" id="aprc:113851231"/>
<dbReference type="RefSeq" id="XP_027337504.1">
    <property type="nucleotide sequence ID" value="XM_027481703.1"/>
</dbReference>
<evidence type="ECO:0000256" key="4">
    <source>
        <dbReference type="ARBA" id="ARBA00022840"/>
    </source>
</evidence>
<dbReference type="InterPro" id="IPR032675">
    <property type="entry name" value="LRR_dom_sf"/>
</dbReference>
<dbReference type="Gene3D" id="1.10.8.430">
    <property type="entry name" value="Helical domain of apoptotic protease-activating factors"/>
    <property type="match status" value="1"/>
</dbReference>
<dbReference type="InterPro" id="IPR042197">
    <property type="entry name" value="Apaf_helical"/>
</dbReference>
<evidence type="ECO:0000256" key="2">
    <source>
        <dbReference type="ARBA" id="ARBA00022741"/>
    </source>
</evidence>
<proteinExistence type="inferred from homology"/>
<feature type="domain" description="NB-ARC" evidence="5">
    <location>
        <begin position="139"/>
        <end position="303"/>
    </location>
</feature>